<dbReference type="PANTHER" id="PTHR43000">
    <property type="entry name" value="DTDP-D-GLUCOSE 4,6-DEHYDRATASE-RELATED"/>
    <property type="match status" value="1"/>
</dbReference>
<name>I3ZM69_TERRK</name>
<evidence type="ECO:0000259" key="2">
    <source>
        <dbReference type="Pfam" id="PF01370"/>
    </source>
</evidence>
<dbReference type="Pfam" id="PF01370">
    <property type="entry name" value="Epimerase"/>
    <property type="match status" value="1"/>
</dbReference>
<dbReference type="AlphaFoldDB" id="I3ZM69"/>
<evidence type="ECO:0000313" key="4">
    <source>
        <dbReference type="Proteomes" id="UP000006056"/>
    </source>
</evidence>
<dbReference type="Proteomes" id="UP000006056">
    <property type="component" value="Chromosome"/>
</dbReference>
<organism evidence="3 4">
    <name type="scientific">Terriglobus roseus (strain DSM 18391 / NRRL B-41598 / KBS 63)</name>
    <dbReference type="NCBI Taxonomy" id="926566"/>
    <lineage>
        <taxon>Bacteria</taxon>
        <taxon>Pseudomonadati</taxon>
        <taxon>Acidobacteriota</taxon>
        <taxon>Terriglobia</taxon>
        <taxon>Terriglobales</taxon>
        <taxon>Acidobacteriaceae</taxon>
        <taxon>Terriglobus</taxon>
    </lineage>
</organism>
<reference evidence="3 4" key="1">
    <citation type="submission" date="2012-06" db="EMBL/GenBank/DDBJ databases">
        <title>Complete genome of Terriglobus roseus DSM 18391.</title>
        <authorList>
            <consortium name="US DOE Joint Genome Institute (JGI-PGF)"/>
            <person name="Lucas S."/>
            <person name="Copeland A."/>
            <person name="Lapidus A."/>
            <person name="Glavina del Rio T."/>
            <person name="Dalin E."/>
            <person name="Tice H."/>
            <person name="Bruce D."/>
            <person name="Goodwin L."/>
            <person name="Pitluck S."/>
            <person name="Peters L."/>
            <person name="Mikhailova N."/>
            <person name="Munk A.C.C."/>
            <person name="Kyrpides N."/>
            <person name="Mavromatis K."/>
            <person name="Ivanova N."/>
            <person name="Brettin T."/>
            <person name="Detter J.C."/>
            <person name="Han C."/>
            <person name="Larimer F."/>
            <person name="Land M."/>
            <person name="Hauser L."/>
            <person name="Markowitz V."/>
            <person name="Cheng J.-F."/>
            <person name="Hugenholtz P."/>
            <person name="Woyke T."/>
            <person name="Wu D."/>
            <person name="Brambilla E."/>
            <person name="Klenk H.-P."/>
            <person name="Eisen J.A."/>
        </authorList>
    </citation>
    <scope>NUCLEOTIDE SEQUENCE [LARGE SCALE GENOMIC DNA]</scope>
    <source>
        <strain evidence="4">DSM 18391 / NRRL B-41598 / KBS 63</strain>
    </source>
</reference>
<dbReference type="EMBL" id="CP003379">
    <property type="protein sequence ID" value="AFL90337.1"/>
    <property type="molecule type" value="Genomic_DNA"/>
</dbReference>
<gene>
    <name evidence="3" type="ordered locus">Terro_4130</name>
</gene>
<protein>
    <submittedName>
        <fullName evidence="3">Nucleoside-diphosphate-sugar epimerase</fullName>
    </submittedName>
</protein>
<dbReference type="HOGENOM" id="CLU_007383_1_7_0"/>
<dbReference type="STRING" id="926566.Terro_4130"/>
<proteinExistence type="inferred from homology"/>
<dbReference type="InterPro" id="IPR036291">
    <property type="entry name" value="NAD(P)-bd_dom_sf"/>
</dbReference>
<dbReference type="RefSeq" id="WP_014787597.1">
    <property type="nucleotide sequence ID" value="NC_018014.1"/>
</dbReference>
<evidence type="ECO:0000313" key="3">
    <source>
        <dbReference type="EMBL" id="AFL90337.1"/>
    </source>
</evidence>
<dbReference type="PATRIC" id="fig|926566.3.peg.4079"/>
<sequence length="348" mass="38898">MAHYLVTGASGFFGSILKRRLLREGHTVVNIDLEVDEDAGLPGLTSIRGDLRNRVRMEQVFAEHRFDAIFHAAAQLAHGMHLDEELLWTSNVDATVLLAELAKQHGVKPFVFVSTNCLWASNLGHPVHEERDLPAPIEIYGRSKLEAEVRLRGFFDDLNVVMLRCPTIMDEGRLGLLAILYEFMDDNKTVWVVGDGGNQYQFIYADDLATACILGAQYGRSGLFHVGSDDVKSMRAVYESVIAAGGSKSKVRSLPKGPTIAAMMAAHKLRISPLGPYHYKMIAESFVFDTTSIKRELGWQPTLTNEQMLLRAYAHYRDHRAEIHGRTEVSAHRKPAGMGVIRLLKWLS</sequence>
<comment type="similarity">
    <text evidence="1">Belongs to the NAD(P)-dependent epimerase/dehydratase family.</text>
</comment>
<dbReference type="InterPro" id="IPR001509">
    <property type="entry name" value="Epimerase_deHydtase"/>
</dbReference>
<evidence type="ECO:0000256" key="1">
    <source>
        <dbReference type="ARBA" id="ARBA00007637"/>
    </source>
</evidence>
<dbReference type="Gene3D" id="3.40.50.720">
    <property type="entry name" value="NAD(P)-binding Rossmann-like Domain"/>
    <property type="match status" value="1"/>
</dbReference>
<keyword evidence="4" id="KW-1185">Reference proteome</keyword>
<dbReference type="KEGG" id="trs:Terro_4130"/>
<dbReference type="SUPFAM" id="SSF51735">
    <property type="entry name" value="NAD(P)-binding Rossmann-fold domains"/>
    <property type="match status" value="1"/>
</dbReference>
<dbReference type="eggNOG" id="COG0451">
    <property type="taxonomic scope" value="Bacteria"/>
</dbReference>
<accession>I3ZM69</accession>
<dbReference type="OrthoDB" id="9811743at2"/>
<feature type="domain" description="NAD-dependent epimerase/dehydratase" evidence="2">
    <location>
        <begin position="5"/>
        <end position="218"/>
    </location>
</feature>